<protein>
    <submittedName>
        <fullName evidence="2">Uncharacterized protein</fullName>
    </submittedName>
</protein>
<evidence type="ECO:0000313" key="3">
    <source>
        <dbReference type="Proteomes" id="UP000198211"/>
    </source>
</evidence>
<keyword evidence="3" id="KW-1185">Reference proteome</keyword>
<proteinExistence type="predicted"/>
<dbReference type="OrthoDB" id="10450684at2759"/>
<name>A0A225WN24_9STRA</name>
<dbReference type="EMBL" id="NBNE01000498">
    <property type="protein sequence ID" value="OWZ19031.1"/>
    <property type="molecule type" value="Genomic_DNA"/>
</dbReference>
<sequence>MKIHAYLNRIVKPASEAQTRAKPTLNLTSHSFSRGGAQHTNGDATLSALWIFDRVYEQGICVCTHEDQKVARVQSGWDASTKPQVPTSSWFDSATREQARDIANPLFPTNICAVDPSVCEVLTASLFQHFPEVLERYPMCPYVPRMRIILFEFDIAKTQLLAWSFELQHKSMNKTVDPEGNGALKYSREDTLINYQNCVISELVAMNQALAKRVTELEKQQAQRDEVISVSMTSAEPRAAGEVAGNTSSNTMAPAKPKSCGSKSHSKWPASIWYEWYAKTSRLWDVCENRQKKSAYKKIVNYVKIFLPNGFKMDPSSPTYCDHALEVGQQSEDSMFKVFVAHGAKRKSGSSVLKQLRKYYNDG</sequence>
<evidence type="ECO:0000313" key="2">
    <source>
        <dbReference type="EMBL" id="OWZ19031.1"/>
    </source>
</evidence>
<organism evidence="2 3">
    <name type="scientific">Phytophthora megakarya</name>
    <dbReference type="NCBI Taxonomy" id="4795"/>
    <lineage>
        <taxon>Eukaryota</taxon>
        <taxon>Sar</taxon>
        <taxon>Stramenopiles</taxon>
        <taxon>Oomycota</taxon>
        <taxon>Peronosporomycetes</taxon>
        <taxon>Peronosporales</taxon>
        <taxon>Peronosporaceae</taxon>
        <taxon>Phytophthora</taxon>
    </lineage>
</organism>
<evidence type="ECO:0000256" key="1">
    <source>
        <dbReference type="SAM" id="MobiDB-lite"/>
    </source>
</evidence>
<feature type="region of interest" description="Disordered" evidence="1">
    <location>
        <begin position="239"/>
        <end position="260"/>
    </location>
</feature>
<dbReference type="Proteomes" id="UP000198211">
    <property type="component" value="Unassembled WGS sequence"/>
</dbReference>
<accession>A0A225WN24</accession>
<dbReference type="STRING" id="4795.A0A225WN24"/>
<comment type="caution">
    <text evidence="2">The sequence shown here is derived from an EMBL/GenBank/DDBJ whole genome shotgun (WGS) entry which is preliminary data.</text>
</comment>
<dbReference type="AlphaFoldDB" id="A0A225WN24"/>
<reference evidence="3" key="1">
    <citation type="submission" date="2017-03" db="EMBL/GenBank/DDBJ databases">
        <title>Phytopthora megakarya and P. palmivora, two closely related causual agents of cacao black pod achieved similar genome size and gene model numbers by different mechanisms.</title>
        <authorList>
            <person name="Ali S."/>
            <person name="Shao J."/>
            <person name="Larry D.J."/>
            <person name="Kronmiller B."/>
            <person name="Shen D."/>
            <person name="Strem M.D."/>
            <person name="Melnick R.L."/>
            <person name="Guiltinan M.J."/>
            <person name="Tyler B.M."/>
            <person name="Meinhardt L.W."/>
            <person name="Bailey B.A."/>
        </authorList>
    </citation>
    <scope>NUCLEOTIDE SEQUENCE [LARGE SCALE GENOMIC DNA]</scope>
    <source>
        <strain evidence="3">zdho120</strain>
    </source>
</reference>
<gene>
    <name evidence="2" type="ORF">PHMEG_0006777</name>
</gene>